<gene>
    <name evidence="18" type="ORF">UU80_C0025G0007</name>
</gene>
<evidence type="ECO:0000256" key="12">
    <source>
        <dbReference type="ARBA" id="ARBA00070745"/>
    </source>
</evidence>
<keyword evidence="5" id="KW-0479">Metal-binding</keyword>
<evidence type="ECO:0000259" key="17">
    <source>
        <dbReference type="Pfam" id="PF06418"/>
    </source>
</evidence>
<dbReference type="PROSITE" id="PS51273">
    <property type="entry name" value="GATASE_TYPE_1"/>
    <property type="match status" value="1"/>
</dbReference>
<name>A0A0G0XB74_UNCKA</name>
<dbReference type="GO" id="GO:0097268">
    <property type="term" value="C:cytoophidium"/>
    <property type="evidence" value="ECO:0007669"/>
    <property type="project" value="UniProtKB-ARBA"/>
</dbReference>
<dbReference type="STRING" id="1619103.UU80_C0025G0007"/>
<dbReference type="SUPFAM" id="SSF52317">
    <property type="entry name" value="Class I glutamine amidotransferase-like"/>
    <property type="match status" value="1"/>
</dbReference>
<dbReference type="Pfam" id="PF06418">
    <property type="entry name" value="CTP_synth_N"/>
    <property type="match status" value="1"/>
</dbReference>
<dbReference type="NCBIfam" id="TIGR00337">
    <property type="entry name" value="PyrG"/>
    <property type="match status" value="1"/>
</dbReference>
<evidence type="ECO:0000256" key="13">
    <source>
        <dbReference type="ARBA" id="ARBA00075170"/>
    </source>
</evidence>
<evidence type="ECO:0000256" key="5">
    <source>
        <dbReference type="ARBA" id="ARBA00022723"/>
    </source>
</evidence>
<keyword evidence="6" id="KW-0547">Nucleotide-binding</keyword>
<dbReference type="GO" id="GO:0044210">
    <property type="term" value="P:'de novo' CTP biosynthetic process"/>
    <property type="evidence" value="ECO:0007669"/>
    <property type="project" value="UniProtKB-UniPathway"/>
</dbReference>
<evidence type="ECO:0000256" key="10">
    <source>
        <dbReference type="ARBA" id="ARBA00022975"/>
    </source>
</evidence>
<dbReference type="FunFam" id="3.40.50.300:FF:000009">
    <property type="entry name" value="CTP synthase"/>
    <property type="match status" value="1"/>
</dbReference>
<dbReference type="NCBIfam" id="NF003792">
    <property type="entry name" value="PRK05380.1"/>
    <property type="match status" value="1"/>
</dbReference>
<dbReference type="EC" id="6.3.4.2" evidence="3"/>
<dbReference type="InterPro" id="IPR017456">
    <property type="entry name" value="CTP_synthase_N"/>
</dbReference>
<organism evidence="18 19">
    <name type="scientific">candidate division WWE3 bacterium GW2011_GWA1_41_8</name>
    <dbReference type="NCBI Taxonomy" id="1619103"/>
    <lineage>
        <taxon>Bacteria</taxon>
        <taxon>Katanobacteria</taxon>
    </lineage>
</organism>
<evidence type="ECO:0000256" key="7">
    <source>
        <dbReference type="ARBA" id="ARBA00022840"/>
    </source>
</evidence>
<keyword evidence="4" id="KW-0436">Ligase</keyword>
<dbReference type="UniPathway" id="UPA00159">
    <property type="reaction ID" value="UER00277"/>
</dbReference>
<keyword evidence="10" id="KW-0665">Pyrimidine biosynthesis</keyword>
<proteinExistence type="inferred from homology"/>
<evidence type="ECO:0000256" key="3">
    <source>
        <dbReference type="ARBA" id="ARBA00012291"/>
    </source>
</evidence>
<feature type="domain" description="CTP synthase N-terminal" evidence="17">
    <location>
        <begin position="9"/>
        <end position="272"/>
    </location>
</feature>
<dbReference type="EMBL" id="LCCA01000025">
    <property type="protein sequence ID" value="KKS21612.1"/>
    <property type="molecule type" value="Genomic_DNA"/>
</dbReference>
<evidence type="ECO:0000256" key="11">
    <source>
        <dbReference type="ARBA" id="ARBA00047781"/>
    </source>
</evidence>
<evidence type="ECO:0000256" key="9">
    <source>
        <dbReference type="ARBA" id="ARBA00022962"/>
    </source>
</evidence>
<dbReference type="GO" id="GO:0019856">
    <property type="term" value="P:pyrimidine nucleobase biosynthetic process"/>
    <property type="evidence" value="ECO:0007669"/>
    <property type="project" value="TreeGrafter"/>
</dbReference>
<dbReference type="Pfam" id="PF00117">
    <property type="entry name" value="GATase"/>
    <property type="match status" value="1"/>
</dbReference>
<dbReference type="Gene3D" id="3.40.50.300">
    <property type="entry name" value="P-loop containing nucleotide triphosphate hydrolases"/>
    <property type="match status" value="1"/>
</dbReference>
<dbReference type="GO" id="GO:0042802">
    <property type="term" value="F:identical protein binding"/>
    <property type="evidence" value="ECO:0007669"/>
    <property type="project" value="TreeGrafter"/>
</dbReference>
<dbReference type="InterPro" id="IPR029062">
    <property type="entry name" value="Class_I_gatase-like"/>
</dbReference>
<comment type="pathway">
    <text evidence="1">Pyrimidine metabolism; CTP biosynthesis via de novo pathway; CTP from UDP: step 2/2.</text>
</comment>
<evidence type="ECO:0000256" key="8">
    <source>
        <dbReference type="ARBA" id="ARBA00022842"/>
    </source>
</evidence>
<evidence type="ECO:0000256" key="14">
    <source>
        <dbReference type="ARBA" id="ARBA00079941"/>
    </source>
</evidence>
<dbReference type="FunFam" id="3.40.50.880:FF:000002">
    <property type="entry name" value="CTP synthase"/>
    <property type="match status" value="1"/>
</dbReference>
<dbReference type="InterPro" id="IPR027417">
    <property type="entry name" value="P-loop_NTPase"/>
</dbReference>
<dbReference type="GO" id="GO:0046872">
    <property type="term" value="F:metal ion binding"/>
    <property type="evidence" value="ECO:0007669"/>
    <property type="project" value="UniProtKB-KW"/>
</dbReference>
<keyword evidence="8" id="KW-0460">Magnesium</keyword>
<accession>A0A0G0XB74</accession>
<dbReference type="SUPFAM" id="SSF52540">
    <property type="entry name" value="P-loop containing nucleoside triphosphate hydrolases"/>
    <property type="match status" value="1"/>
</dbReference>
<evidence type="ECO:0000313" key="19">
    <source>
        <dbReference type="Proteomes" id="UP000034920"/>
    </source>
</evidence>
<dbReference type="PANTHER" id="PTHR11550:SF0">
    <property type="entry name" value="CTP SYNTHASE-RELATED"/>
    <property type="match status" value="1"/>
</dbReference>
<keyword evidence="9" id="KW-0315">Glutamine amidotransferase</keyword>
<evidence type="ECO:0000256" key="6">
    <source>
        <dbReference type="ARBA" id="ARBA00022741"/>
    </source>
</evidence>
<dbReference type="GO" id="GO:0005524">
    <property type="term" value="F:ATP binding"/>
    <property type="evidence" value="ECO:0007669"/>
    <property type="project" value="UniProtKB-KW"/>
</dbReference>
<evidence type="ECO:0000313" key="18">
    <source>
        <dbReference type="EMBL" id="KKS21612.1"/>
    </source>
</evidence>
<comment type="caution">
    <text evidence="18">The sequence shown here is derived from an EMBL/GenBank/DDBJ whole genome shotgun (WGS) entry which is preliminary data.</text>
</comment>
<evidence type="ECO:0000256" key="15">
    <source>
        <dbReference type="ARBA" id="ARBA00083191"/>
    </source>
</evidence>
<dbReference type="GO" id="GO:0003883">
    <property type="term" value="F:CTP synthase activity"/>
    <property type="evidence" value="ECO:0007669"/>
    <property type="project" value="UniProtKB-EC"/>
</dbReference>
<evidence type="ECO:0000259" key="16">
    <source>
        <dbReference type="Pfam" id="PF00117"/>
    </source>
</evidence>
<dbReference type="InterPro" id="IPR004468">
    <property type="entry name" value="CTP_synthase"/>
</dbReference>
<feature type="domain" description="Glutamine amidotransferase" evidence="16">
    <location>
        <begin position="313"/>
        <end position="553"/>
    </location>
</feature>
<dbReference type="PANTHER" id="PTHR11550">
    <property type="entry name" value="CTP SYNTHASE"/>
    <property type="match status" value="1"/>
</dbReference>
<dbReference type="InterPro" id="IPR033828">
    <property type="entry name" value="GATase1_CTP_Synthase"/>
</dbReference>
<comment type="similarity">
    <text evidence="2">Belongs to the CTP synthase family.</text>
</comment>
<dbReference type="AlphaFoldDB" id="A0A0G0XB74"/>
<keyword evidence="7" id="KW-0067">ATP-binding</keyword>
<dbReference type="CDD" id="cd01746">
    <property type="entry name" value="GATase1_CTP_Synthase"/>
    <property type="match status" value="1"/>
</dbReference>
<dbReference type="Gene3D" id="3.40.50.880">
    <property type="match status" value="1"/>
</dbReference>
<dbReference type="PATRIC" id="fig|1619103.3.peg.799"/>
<evidence type="ECO:0000256" key="1">
    <source>
        <dbReference type="ARBA" id="ARBA00005171"/>
    </source>
</evidence>
<protein>
    <recommendedName>
        <fullName evidence="12">CTP synthase</fullName>
        <ecNumber evidence="3">6.3.4.2</ecNumber>
    </recommendedName>
    <alternativeName>
        <fullName evidence="14">Cytidine 5'-triphosphate synthase</fullName>
    </alternativeName>
    <alternativeName>
        <fullName evidence="15">Cytidine triphosphate synthetase</fullName>
    </alternativeName>
    <alternativeName>
        <fullName evidence="13">UTP--ammonia ligase</fullName>
    </alternativeName>
</protein>
<comment type="catalytic activity">
    <reaction evidence="11">
        <text>UTP + L-glutamine + ATP + H2O = CTP + L-glutamate + ADP + phosphate + 2 H(+)</text>
        <dbReference type="Rhea" id="RHEA:26426"/>
        <dbReference type="ChEBI" id="CHEBI:15377"/>
        <dbReference type="ChEBI" id="CHEBI:15378"/>
        <dbReference type="ChEBI" id="CHEBI:29985"/>
        <dbReference type="ChEBI" id="CHEBI:30616"/>
        <dbReference type="ChEBI" id="CHEBI:37563"/>
        <dbReference type="ChEBI" id="CHEBI:43474"/>
        <dbReference type="ChEBI" id="CHEBI:46398"/>
        <dbReference type="ChEBI" id="CHEBI:58359"/>
        <dbReference type="ChEBI" id="CHEBI:456216"/>
        <dbReference type="EC" id="6.3.4.2"/>
    </reaction>
</comment>
<dbReference type="GO" id="GO:0005829">
    <property type="term" value="C:cytosol"/>
    <property type="evidence" value="ECO:0007669"/>
    <property type="project" value="TreeGrafter"/>
</dbReference>
<evidence type="ECO:0000256" key="4">
    <source>
        <dbReference type="ARBA" id="ARBA00022598"/>
    </source>
</evidence>
<evidence type="ECO:0000256" key="2">
    <source>
        <dbReference type="ARBA" id="ARBA00007533"/>
    </source>
</evidence>
<dbReference type="Proteomes" id="UP000034920">
    <property type="component" value="Unassembled WGS sequence"/>
</dbReference>
<dbReference type="InterPro" id="IPR017926">
    <property type="entry name" value="GATASE"/>
</dbReference>
<sequence>MPAYKPQTKYVFVSGGVISGLGKGINTASISLLLKSAGYKVSAQKADMYLNLDAGTMNPLEHGEVFVTEDGLETDQDLGHYERFLNQDLYRHNYFTMGQVYYDVIARERSLEYAGKCVEGHIHIPQEIIKKIKSAAKKDESDIFIVEVGGTVGEYQNVMFFEAIRRMKQAEPDNVFLIHLVYLVVPPFLGEMKSKPAQNSIYDLYKLGLQPNFVICRSQNEIDTKRKKTISFNTGIREDHILSAPDVDSIYKIPLVLQDQKLDTLLLEEMKLKHKSADMKKWTAMTDKINKSKKDVRIAIAGKYFTSGAFALEDSYVCVIEAIKHAAWKKGLNPVIKWFDVERFEDPKEKALVEEELKEFDGIIVPQGWGSRAVEGKLKAVEWARTNKVPYLGLCFGMQMAVIEYARNVLGLNDANSEEVNPTTKDPVIHIMPNQKEYLEKKQYGGTIRLGAWPCKLDKNSILYKAYKNEGSERLNEETVEERHRHRYEFNNDYLKQLEKAGMVISGTSPDGKLVESIELPIDVHPFFVGTQFHPEYKSRPLAPHPIFVGFIEACIKQQKAVELSSKTSKAS</sequence>
<reference evidence="18 19" key="1">
    <citation type="journal article" date="2015" name="Nature">
        <title>rRNA introns, odd ribosomes, and small enigmatic genomes across a large radiation of phyla.</title>
        <authorList>
            <person name="Brown C.T."/>
            <person name="Hug L.A."/>
            <person name="Thomas B.C."/>
            <person name="Sharon I."/>
            <person name="Castelle C.J."/>
            <person name="Singh A."/>
            <person name="Wilkins M.J."/>
            <person name="Williams K.H."/>
            <person name="Banfield J.F."/>
        </authorList>
    </citation>
    <scope>NUCLEOTIDE SEQUENCE [LARGE SCALE GENOMIC DNA]</scope>
</reference>